<evidence type="ECO:0000256" key="3">
    <source>
        <dbReference type="ARBA" id="ARBA00006093"/>
    </source>
</evidence>
<sequence length="626" mass="66713">MASGLAQQNSCLGIRWGQTTPTAAMLHSLTGNLTRSLSTTLGAFPGYAGDLGAGTSPPGSRGPAVAMSSNNATPSSHVTSLPALSTTLSEHRPPPGGAVELAAAMAAKLNAMLMAKGKLKTAQPPPERPAPTVAVSSQNSDLVVTEVDINDVPLHCRNLLTKGQTQEEIRQFSGATISTKGSYMTAAAKAQAKGVNRPLYLHVQGKTQEEVNKAMMRIKEIISEEVLRAASGQPPSAIPVYTPSLQAPRPPVAPPALQQRPPINQNRRSSVPPNQVHSGNFVHTKLFVGLDQTLPSFNVKEKVEGPGGSYLQHIQNETGARVFLRGKGSGYIEQASRRESFEPLYLYISHPNSVSLEAAKKLCENLLETVRVEHSRMMSVYTAPGVPQAYPPSHGYPPNSNHCSQVSWYNYPTNGYSGGYSPYPGSSGYWSSSNGHHSYSNISTTPQSSQAMVQYPVCPRMPPPYLEQDTGTSNVATIDKATSSPPHNRSAKRSSAEENNLEYQHGKTDPCSGAGLTVSKTEMATSLATKNNDGKELERILMPPPPPPPPIGAVRKRRRAEDGRCGAQQAATGDVGTLTKKSKTSEGTLGLVPYGGDSSDEEDDRTRGSLATKNTGHQSVTESTYI</sequence>
<keyword evidence="19" id="KW-1185">Reference proteome</keyword>
<dbReference type="OMA" id="EDEQAFQ"/>
<feature type="compositionally biased region" description="Polar residues" evidence="15">
    <location>
        <begin position="67"/>
        <end position="79"/>
    </location>
</feature>
<feature type="domain" description="ATP-dependent RNA helicase PRP5/DDX46/KHDC4 KH" evidence="17">
    <location>
        <begin position="144"/>
        <end position="226"/>
    </location>
</feature>
<dbReference type="InterPro" id="IPR056149">
    <property type="entry name" value="PRP5/DDX46/KHDC4_KH"/>
</dbReference>
<evidence type="ECO:0000256" key="8">
    <source>
        <dbReference type="ARBA" id="ARBA00022884"/>
    </source>
</evidence>
<evidence type="ECO:0000256" key="10">
    <source>
        <dbReference type="ARBA" id="ARBA00023242"/>
    </source>
</evidence>
<keyword evidence="6" id="KW-0597">Phosphoprotein</keyword>
<proteinExistence type="inferred from homology"/>
<dbReference type="GO" id="GO:0003723">
    <property type="term" value="F:RNA binding"/>
    <property type="evidence" value="ECO:0000318"/>
    <property type="project" value="GO_Central"/>
</dbReference>
<dbReference type="InterPro" id="IPR055256">
    <property type="entry name" value="KH_1_KHDC4/BBP-like"/>
</dbReference>
<dbReference type="CDD" id="cd22385">
    <property type="entry name" value="KH-I_KHDC4_rpt1"/>
    <property type="match status" value="1"/>
</dbReference>
<dbReference type="FunFam" id="3.30.1370.10:FF:000035">
    <property type="entry name" value="KH domain-containing 4, pre-mRNA-splicing factor"/>
    <property type="match status" value="1"/>
</dbReference>
<accession>W5N5R3</accession>
<dbReference type="CDD" id="cd22386">
    <property type="entry name" value="KH-I_KHDC4_rpt2"/>
    <property type="match status" value="1"/>
</dbReference>
<dbReference type="eggNOG" id="KOG1960">
    <property type="taxonomic scope" value="Eukaryota"/>
</dbReference>
<evidence type="ECO:0000256" key="9">
    <source>
        <dbReference type="ARBA" id="ARBA00023187"/>
    </source>
</evidence>
<dbReference type="GO" id="GO:0005737">
    <property type="term" value="C:cytoplasm"/>
    <property type="evidence" value="ECO:0007669"/>
    <property type="project" value="UniProtKB-SubCell"/>
</dbReference>
<feature type="domain" description="KHDC4/BBP-like KH-domain type I" evidence="16">
    <location>
        <begin position="295"/>
        <end position="368"/>
    </location>
</feature>
<dbReference type="EMBL" id="AHAT01026081">
    <property type="status" value="NOT_ANNOTATED_CDS"/>
    <property type="molecule type" value="Genomic_DNA"/>
</dbReference>
<organism evidence="18 19">
    <name type="scientific">Lepisosteus oculatus</name>
    <name type="common">Spotted gar</name>
    <dbReference type="NCBI Taxonomy" id="7918"/>
    <lineage>
        <taxon>Eukaryota</taxon>
        <taxon>Metazoa</taxon>
        <taxon>Chordata</taxon>
        <taxon>Craniata</taxon>
        <taxon>Vertebrata</taxon>
        <taxon>Euteleostomi</taxon>
        <taxon>Actinopterygii</taxon>
        <taxon>Neopterygii</taxon>
        <taxon>Holostei</taxon>
        <taxon>Semionotiformes</taxon>
        <taxon>Lepisosteidae</taxon>
        <taxon>Lepisosteus</taxon>
    </lineage>
</organism>
<feature type="region of interest" description="Disordered" evidence="15">
    <location>
        <begin position="52"/>
        <end position="79"/>
    </location>
</feature>
<evidence type="ECO:0000256" key="13">
    <source>
        <dbReference type="ARBA" id="ARBA00078995"/>
    </source>
</evidence>
<evidence type="ECO:0000256" key="11">
    <source>
        <dbReference type="ARBA" id="ARBA00030267"/>
    </source>
</evidence>
<dbReference type="InParanoid" id="W5N5R3"/>
<reference evidence="18" key="3">
    <citation type="submission" date="2025-09" db="UniProtKB">
        <authorList>
            <consortium name="Ensembl"/>
        </authorList>
    </citation>
    <scope>IDENTIFICATION</scope>
</reference>
<dbReference type="HOGENOM" id="CLU_032219_1_0_1"/>
<dbReference type="InterPro" id="IPR047890">
    <property type="entry name" value="KHDC4_KH-I_first"/>
</dbReference>
<evidence type="ECO:0000256" key="5">
    <source>
        <dbReference type="ARBA" id="ARBA00022490"/>
    </source>
</evidence>
<feature type="compositionally biased region" description="Polar residues" evidence="15">
    <location>
        <begin position="261"/>
        <end position="274"/>
    </location>
</feature>
<reference evidence="19" key="1">
    <citation type="submission" date="2011-12" db="EMBL/GenBank/DDBJ databases">
        <title>The Draft Genome of Lepisosteus oculatus.</title>
        <authorList>
            <consortium name="The Broad Institute Genome Assembly &amp; Analysis Group"/>
            <consortium name="Computational R&amp;D Group"/>
            <consortium name="and Sequencing Platform"/>
            <person name="Di Palma F."/>
            <person name="Alfoldi J."/>
            <person name="Johnson J."/>
            <person name="Berlin A."/>
            <person name="Gnerre S."/>
            <person name="Jaffe D."/>
            <person name="MacCallum I."/>
            <person name="Young S."/>
            <person name="Walker B.J."/>
            <person name="Lander E.S."/>
            <person name="Lindblad-Toh K."/>
        </authorList>
    </citation>
    <scope>NUCLEOTIDE SEQUENCE [LARGE SCALE GENOMIC DNA]</scope>
</reference>
<comment type="subcellular location">
    <subcellularLocation>
        <location evidence="2">Cytoplasm</location>
    </subcellularLocation>
    <subcellularLocation>
        <location evidence="1">Nucleus</location>
    </subcellularLocation>
</comment>
<evidence type="ECO:0000259" key="17">
    <source>
        <dbReference type="Pfam" id="PF23469"/>
    </source>
</evidence>
<keyword evidence="8" id="KW-0694">RNA-binding</keyword>
<evidence type="ECO:0000313" key="19">
    <source>
        <dbReference type="Proteomes" id="UP000018468"/>
    </source>
</evidence>
<feature type="compositionally biased region" description="Pro residues" evidence="15">
    <location>
        <begin position="542"/>
        <end position="551"/>
    </location>
</feature>
<dbReference type="GO" id="GO:0005634">
    <property type="term" value="C:nucleus"/>
    <property type="evidence" value="ECO:0000318"/>
    <property type="project" value="GO_Central"/>
</dbReference>
<dbReference type="FunFam" id="3.30.1370.10:FF:000066">
    <property type="entry name" value="KH domain containing 4, pre-mRNA splicing factor"/>
    <property type="match status" value="1"/>
</dbReference>
<feature type="region of interest" description="Disordered" evidence="15">
    <location>
        <begin position="529"/>
        <end position="626"/>
    </location>
</feature>
<comment type="function">
    <text evidence="12">RNA-binding protein involved in pre-mRNA splicing. Interacts with the PRP19C/Prp19 complex/NTC/Nineteen complex which is part of the spliceosome. Involved in regulating splice site selection. Binds preferentially RNA with A/C rich sequences and poly-C stretches.</text>
</comment>
<dbReference type="InterPro" id="IPR036612">
    <property type="entry name" value="KH_dom_type_1_sf"/>
</dbReference>
<evidence type="ECO:0000256" key="14">
    <source>
        <dbReference type="ARBA" id="ARBA00079430"/>
    </source>
</evidence>
<evidence type="ECO:0000313" key="18">
    <source>
        <dbReference type="Ensembl" id="ENSLOCP00000015972.1"/>
    </source>
</evidence>
<feature type="region of interest" description="Disordered" evidence="15">
    <location>
        <begin position="476"/>
        <end position="516"/>
    </location>
</feature>
<dbReference type="SUPFAM" id="SSF54791">
    <property type="entry name" value="Eukaryotic type KH-domain (KH-domain type I)"/>
    <property type="match status" value="2"/>
</dbReference>
<evidence type="ECO:0000256" key="15">
    <source>
        <dbReference type="SAM" id="MobiDB-lite"/>
    </source>
</evidence>
<dbReference type="AlphaFoldDB" id="W5N5R3"/>
<feature type="compositionally biased region" description="Polar residues" evidence="15">
    <location>
        <begin position="609"/>
        <end position="626"/>
    </location>
</feature>
<dbReference type="GO" id="GO:0008380">
    <property type="term" value="P:RNA splicing"/>
    <property type="evidence" value="ECO:0007669"/>
    <property type="project" value="UniProtKB-KW"/>
</dbReference>
<evidence type="ECO:0000256" key="2">
    <source>
        <dbReference type="ARBA" id="ARBA00004496"/>
    </source>
</evidence>
<name>W5N5R3_LEPOC</name>
<keyword evidence="10" id="KW-0539">Nucleus</keyword>
<dbReference type="GeneTree" id="ENSGT00510000047412"/>
<dbReference type="Ensembl" id="ENSLOCT00000016002.1">
    <property type="protein sequence ID" value="ENSLOCP00000015972.1"/>
    <property type="gene ID" value="ENSLOCG00000012968.1"/>
</dbReference>
<feature type="region of interest" description="Disordered" evidence="15">
    <location>
        <begin position="246"/>
        <end position="274"/>
    </location>
</feature>
<reference evidence="18" key="2">
    <citation type="submission" date="2025-08" db="UniProtKB">
        <authorList>
            <consortium name="Ensembl"/>
        </authorList>
    </citation>
    <scope>IDENTIFICATION</scope>
</reference>
<evidence type="ECO:0000259" key="16">
    <source>
        <dbReference type="Pfam" id="PF22675"/>
    </source>
</evidence>
<dbReference type="Pfam" id="PF23469">
    <property type="entry name" value="KH_12"/>
    <property type="match status" value="1"/>
</dbReference>
<keyword evidence="7" id="KW-0507">mRNA processing</keyword>
<dbReference type="STRING" id="7918.ENSLOCP00000015972"/>
<keyword evidence="9" id="KW-0508">mRNA splicing</keyword>
<feature type="compositionally biased region" description="Polar residues" evidence="15">
    <location>
        <begin position="476"/>
        <end position="487"/>
    </location>
</feature>
<dbReference type="Bgee" id="ENSLOCG00000012968">
    <property type="expression patterns" value="Expressed in ovary and 13 other cell types or tissues"/>
</dbReference>
<dbReference type="Pfam" id="PF22675">
    <property type="entry name" value="KH-I_KHDC4-BBP"/>
    <property type="match status" value="1"/>
</dbReference>
<evidence type="ECO:0000256" key="12">
    <source>
        <dbReference type="ARBA" id="ARBA00045732"/>
    </source>
</evidence>
<dbReference type="InterPro" id="IPR031121">
    <property type="entry name" value="RIK/BLOM7"/>
</dbReference>
<evidence type="ECO:0000256" key="7">
    <source>
        <dbReference type="ARBA" id="ARBA00022664"/>
    </source>
</evidence>
<evidence type="ECO:0000256" key="4">
    <source>
        <dbReference type="ARBA" id="ARBA00017795"/>
    </source>
</evidence>
<dbReference type="InterPro" id="IPR047889">
    <property type="entry name" value="KHDC4_KH-I_second"/>
</dbReference>
<protein>
    <recommendedName>
        <fullName evidence="4">KH homology domain-containing protein 4</fullName>
    </recommendedName>
    <alternativeName>
        <fullName evidence="11">Brings lots of money 7</fullName>
    </alternativeName>
    <alternativeName>
        <fullName evidence="13 14">Pre-mRNA Splicing factor protein khdc4</fullName>
    </alternativeName>
</protein>
<dbReference type="PANTHER" id="PTHR15744">
    <property type="entry name" value="BLOM7"/>
    <property type="match status" value="1"/>
</dbReference>
<evidence type="ECO:0000256" key="1">
    <source>
        <dbReference type="ARBA" id="ARBA00004123"/>
    </source>
</evidence>
<dbReference type="Gene3D" id="3.30.1370.10">
    <property type="entry name" value="K Homology domain, type 1"/>
    <property type="match status" value="2"/>
</dbReference>
<dbReference type="Proteomes" id="UP000018468">
    <property type="component" value="Linkage group LG3"/>
</dbReference>
<comment type="similarity">
    <text evidence="3">Belongs to the KHDC4 family.</text>
</comment>
<keyword evidence="5" id="KW-0963">Cytoplasm</keyword>
<dbReference type="GO" id="GO:0006397">
    <property type="term" value="P:mRNA processing"/>
    <property type="evidence" value="ECO:0007669"/>
    <property type="project" value="UniProtKB-KW"/>
</dbReference>
<dbReference type="PANTHER" id="PTHR15744:SF2">
    <property type="entry name" value="KH HOMOLOGY DOMAIN-CONTAINING PROTEIN 4"/>
    <property type="match status" value="1"/>
</dbReference>
<evidence type="ECO:0000256" key="6">
    <source>
        <dbReference type="ARBA" id="ARBA00022553"/>
    </source>
</evidence>